<dbReference type="AlphaFoldDB" id="A0AAX6E8Z5"/>
<evidence type="ECO:0000313" key="2">
    <source>
        <dbReference type="EMBL" id="KAJ6800421.1"/>
    </source>
</evidence>
<dbReference type="EMBL" id="JANAVB010038819">
    <property type="protein sequence ID" value="KAJ6800421.1"/>
    <property type="molecule type" value="Genomic_DNA"/>
</dbReference>
<dbReference type="Proteomes" id="UP001140949">
    <property type="component" value="Unassembled WGS sequence"/>
</dbReference>
<comment type="caution">
    <text evidence="2">The sequence shown here is derived from an EMBL/GenBank/DDBJ whole genome shotgun (WGS) entry which is preliminary data.</text>
</comment>
<reference evidence="2" key="2">
    <citation type="submission" date="2023-04" db="EMBL/GenBank/DDBJ databases">
        <authorList>
            <person name="Bruccoleri R.E."/>
            <person name="Oakeley E.J."/>
            <person name="Faust A.-M."/>
            <person name="Dessus-Babus S."/>
            <person name="Altorfer M."/>
            <person name="Burckhardt D."/>
            <person name="Oertli M."/>
            <person name="Naumann U."/>
            <person name="Petersen F."/>
            <person name="Wong J."/>
        </authorList>
    </citation>
    <scope>NUCLEOTIDE SEQUENCE</scope>
    <source>
        <strain evidence="2">GSM-AAB239-AS_SAM_17_03QT</strain>
        <tissue evidence="2">Leaf</tissue>
    </source>
</reference>
<evidence type="ECO:0000313" key="3">
    <source>
        <dbReference type="Proteomes" id="UP001140949"/>
    </source>
</evidence>
<gene>
    <name evidence="2" type="ORF">M6B38_109685</name>
</gene>
<protein>
    <submittedName>
        <fullName evidence="2">Photosystem II protein M (Plastid)</fullName>
    </submittedName>
</protein>
<reference evidence="2" key="1">
    <citation type="journal article" date="2023" name="GigaByte">
        <title>Genome assembly of the bearded iris, Iris pallida Lam.</title>
        <authorList>
            <person name="Bruccoleri R.E."/>
            <person name="Oakeley E.J."/>
            <person name="Faust A.M.E."/>
            <person name="Altorfer M."/>
            <person name="Dessus-Babus S."/>
            <person name="Burckhardt D."/>
            <person name="Oertli M."/>
            <person name="Naumann U."/>
            <person name="Petersen F."/>
            <person name="Wong J."/>
        </authorList>
    </citation>
    <scope>NUCLEOTIDE SEQUENCE</scope>
    <source>
        <strain evidence="2">GSM-AAB239-AS_SAM_17_03QT</strain>
    </source>
</reference>
<keyword evidence="1" id="KW-0472">Membrane</keyword>
<feature type="transmembrane region" description="Helical" evidence="1">
    <location>
        <begin position="12"/>
        <end position="32"/>
    </location>
</feature>
<evidence type="ECO:0000256" key="1">
    <source>
        <dbReference type="SAM" id="Phobius"/>
    </source>
</evidence>
<keyword evidence="3" id="KW-1185">Reference proteome</keyword>
<proteinExistence type="predicted"/>
<keyword evidence="1" id="KW-0812">Transmembrane</keyword>
<keyword evidence="1" id="KW-1133">Transmembrane helix</keyword>
<name>A0AAX6E8Z5_IRIPA</name>
<accession>A0AAX6E8Z5</accession>
<organism evidence="2 3">
    <name type="scientific">Iris pallida</name>
    <name type="common">Sweet iris</name>
    <dbReference type="NCBI Taxonomy" id="29817"/>
    <lineage>
        <taxon>Eukaryota</taxon>
        <taxon>Viridiplantae</taxon>
        <taxon>Streptophyta</taxon>
        <taxon>Embryophyta</taxon>
        <taxon>Tracheophyta</taxon>
        <taxon>Spermatophyta</taxon>
        <taxon>Magnoliopsida</taxon>
        <taxon>Liliopsida</taxon>
        <taxon>Asparagales</taxon>
        <taxon>Iridaceae</taxon>
        <taxon>Iridoideae</taxon>
        <taxon>Irideae</taxon>
        <taxon>Iris</taxon>
    </lineage>
</organism>
<sequence>MISKKAVGTKLNSAVAIGARILTSIIFFFSFHNNSGSNPIDMINLTPINSMG</sequence>